<keyword evidence="5" id="KW-0560">Oxidoreductase</keyword>
<reference evidence="14 15" key="1">
    <citation type="submission" date="2018-01" db="EMBL/GenBank/DDBJ databases">
        <title>Whole genome analyses suggest that Burkholderia sensu lato contains two further novel genera in the rhizoxinica-symbiotica group Mycetohabitans gen. nov., and Trinickia gen. nov.: implications for the evolution of diazotrophy and nodulation in the Burkholderiaceae.</title>
        <authorList>
            <person name="Estrada-de los Santos P."/>
            <person name="Palmer M."/>
            <person name="Chavez-Ramirez B."/>
            <person name="Beukes C."/>
            <person name="Steenkamp E.T."/>
            <person name="Hirsch A.M."/>
            <person name="Manyaka P."/>
            <person name="Maluk M."/>
            <person name="Lafos M."/>
            <person name="Crook M."/>
            <person name="Gross E."/>
            <person name="Simon M.F."/>
            <person name="Bueno dos Reis Junior F."/>
            <person name="Poole P.S."/>
            <person name="Venter S.N."/>
            <person name="James E.K."/>
        </authorList>
    </citation>
    <scope>NUCLEOTIDE SEQUENCE [LARGE SCALE GENOMIC DNA]</scope>
    <source>
        <strain evidence="14 15">JPY 581</strain>
    </source>
</reference>
<evidence type="ECO:0000313" key="15">
    <source>
        <dbReference type="Proteomes" id="UP000235777"/>
    </source>
</evidence>
<dbReference type="EC" id="1.3.99.41" evidence="8"/>
<accession>A0A2N7X9L0</accession>
<comment type="catalytic activity">
    <reaction evidence="6">
        <text>3-(methylsulfanyl)propanoyl-CoA + oxidized [electron-transfer flavoprotein] + H(+) = 3-(methylsulfanyl)acryloyl-CoA + reduced [electron-transfer flavoprotein]</text>
        <dbReference type="Rhea" id="RHEA:52612"/>
        <dbReference type="Rhea" id="RHEA-COMP:10685"/>
        <dbReference type="Rhea" id="RHEA-COMP:10686"/>
        <dbReference type="ChEBI" id="CHEBI:15378"/>
        <dbReference type="ChEBI" id="CHEBI:57692"/>
        <dbReference type="ChEBI" id="CHEBI:58307"/>
        <dbReference type="ChEBI" id="CHEBI:82815"/>
        <dbReference type="ChEBI" id="CHEBI:84994"/>
        <dbReference type="EC" id="1.3.99.41"/>
    </reaction>
    <physiologicalReaction direction="left-to-right" evidence="6">
        <dbReference type="Rhea" id="RHEA:52613"/>
    </physiologicalReaction>
</comment>
<evidence type="ECO:0000259" key="11">
    <source>
        <dbReference type="Pfam" id="PF02770"/>
    </source>
</evidence>
<dbReference type="InterPro" id="IPR006091">
    <property type="entry name" value="Acyl-CoA_Oxase/DH_mid-dom"/>
</dbReference>
<evidence type="ECO:0000256" key="6">
    <source>
        <dbReference type="ARBA" id="ARBA00051388"/>
    </source>
</evidence>
<name>A0A2N7X9L0_9BURK</name>
<dbReference type="OrthoDB" id="9764895at2"/>
<dbReference type="Gene3D" id="1.20.140.10">
    <property type="entry name" value="Butyryl-CoA Dehydrogenase, subunit A, domain 3"/>
    <property type="match status" value="1"/>
</dbReference>
<feature type="domain" description="Acyl-CoA oxidase/dehydrogenase middle" evidence="11">
    <location>
        <begin position="162"/>
        <end position="270"/>
    </location>
</feature>
<comment type="caution">
    <text evidence="14">The sequence shown here is derived from an EMBL/GenBank/DDBJ whole genome shotgun (WGS) entry which is preliminary data.</text>
</comment>
<dbReference type="Pfam" id="PF00441">
    <property type="entry name" value="Acyl-CoA_dh_1"/>
    <property type="match status" value="1"/>
</dbReference>
<dbReference type="GO" id="GO:0016627">
    <property type="term" value="F:oxidoreductase activity, acting on the CH-CH group of donors"/>
    <property type="evidence" value="ECO:0007669"/>
    <property type="project" value="InterPro"/>
</dbReference>
<dbReference type="Gene3D" id="2.40.110.10">
    <property type="entry name" value="Butyryl-CoA Dehydrogenase, subunit A, domain 2"/>
    <property type="match status" value="1"/>
</dbReference>
<feature type="domain" description="Acyl-CoA dehydrogenase/oxidase N-terminal" evidence="12">
    <location>
        <begin position="43"/>
        <end position="157"/>
    </location>
</feature>
<dbReference type="EMBL" id="PNYC01000001">
    <property type="protein sequence ID" value="PMS38433.1"/>
    <property type="molecule type" value="Genomic_DNA"/>
</dbReference>
<feature type="domain" description="Acetyl-CoA dehydrogenase-like C-terminal" evidence="13">
    <location>
        <begin position="481"/>
        <end position="594"/>
    </location>
</feature>
<comment type="similarity">
    <text evidence="2">Belongs to the acyl-CoA dehydrogenase family.</text>
</comment>
<keyword evidence="4" id="KW-0274">FAD</keyword>
<dbReference type="InterPro" id="IPR037069">
    <property type="entry name" value="AcylCoA_DH/ox_N_sf"/>
</dbReference>
<dbReference type="PANTHER" id="PTHR42803:SF1">
    <property type="entry name" value="BROAD-SPECIFICITY LINEAR ACYL-COA DEHYDROGENASE FADE5"/>
    <property type="match status" value="1"/>
</dbReference>
<dbReference type="SUPFAM" id="SSF47203">
    <property type="entry name" value="Acyl-CoA dehydrogenase C-terminal domain-like"/>
    <property type="match status" value="1"/>
</dbReference>
<proteinExistence type="inferred from homology"/>
<dbReference type="Pfam" id="PF02770">
    <property type="entry name" value="Acyl-CoA_dh_M"/>
    <property type="match status" value="1"/>
</dbReference>
<evidence type="ECO:0000256" key="4">
    <source>
        <dbReference type="ARBA" id="ARBA00022827"/>
    </source>
</evidence>
<organism evidence="14 15">
    <name type="scientific">Trinickia symbiotica</name>
    <dbReference type="NCBI Taxonomy" id="863227"/>
    <lineage>
        <taxon>Bacteria</taxon>
        <taxon>Pseudomonadati</taxon>
        <taxon>Pseudomonadota</taxon>
        <taxon>Betaproteobacteria</taxon>
        <taxon>Burkholderiales</taxon>
        <taxon>Burkholderiaceae</taxon>
        <taxon>Trinickia</taxon>
    </lineage>
</organism>
<dbReference type="SUPFAM" id="SSF56645">
    <property type="entry name" value="Acyl-CoA dehydrogenase NM domain-like"/>
    <property type="match status" value="1"/>
</dbReference>
<evidence type="ECO:0000259" key="12">
    <source>
        <dbReference type="Pfam" id="PF02771"/>
    </source>
</evidence>
<evidence type="ECO:0000313" key="14">
    <source>
        <dbReference type="EMBL" id="PMS38433.1"/>
    </source>
</evidence>
<dbReference type="InterPro" id="IPR025878">
    <property type="entry name" value="Acyl-CoA_dh-like_C_dom"/>
</dbReference>
<comment type="cofactor">
    <cofactor evidence="1">
        <name>FAD</name>
        <dbReference type="ChEBI" id="CHEBI:57692"/>
    </cofactor>
</comment>
<dbReference type="InterPro" id="IPR046373">
    <property type="entry name" value="Acyl-CoA_Oxase/DH_mid-dom_sf"/>
</dbReference>
<dbReference type="InterPro" id="IPR013786">
    <property type="entry name" value="AcylCoA_DH/ox_N"/>
</dbReference>
<dbReference type="InterPro" id="IPR009075">
    <property type="entry name" value="AcylCo_DH/oxidase_C"/>
</dbReference>
<dbReference type="GO" id="GO:0050660">
    <property type="term" value="F:flavin adenine dinucleotide binding"/>
    <property type="evidence" value="ECO:0007669"/>
    <property type="project" value="InterPro"/>
</dbReference>
<dbReference type="AlphaFoldDB" id="A0A2N7X9L0"/>
<evidence type="ECO:0000256" key="7">
    <source>
        <dbReference type="ARBA" id="ARBA00058683"/>
    </source>
</evidence>
<comment type="function">
    <text evidence="7">Involved in the assimilation of dimethylsulphoniopropionate (DMSP), an important compound in the fixation of carbon in marine phytoplankton, by mediating the conversion of 3-(methylthio)propanoyl-CoA (MMPA-CoA) to 3-(methylthio)acryloyl-CoA (MTA-CoA).</text>
</comment>
<dbReference type="PANTHER" id="PTHR42803">
    <property type="entry name" value="ACYL-COA DEHYDROGENASE"/>
    <property type="match status" value="1"/>
</dbReference>
<evidence type="ECO:0000256" key="8">
    <source>
        <dbReference type="ARBA" id="ARBA00066694"/>
    </source>
</evidence>
<evidence type="ECO:0000259" key="10">
    <source>
        <dbReference type="Pfam" id="PF00441"/>
    </source>
</evidence>
<feature type="domain" description="Acyl-CoA dehydrogenase/oxidase C-terminal" evidence="10">
    <location>
        <begin position="284"/>
        <end position="450"/>
    </location>
</feature>
<evidence type="ECO:0000256" key="9">
    <source>
        <dbReference type="ARBA" id="ARBA00069043"/>
    </source>
</evidence>
<dbReference type="InterPro" id="IPR052166">
    <property type="entry name" value="Diverse_Acyl-CoA_DH"/>
</dbReference>
<dbReference type="Pfam" id="PF12806">
    <property type="entry name" value="Acyl-CoA_dh_C"/>
    <property type="match status" value="1"/>
</dbReference>
<dbReference type="Pfam" id="PF02771">
    <property type="entry name" value="Acyl-CoA_dh_N"/>
    <property type="match status" value="1"/>
</dbReference>
<protein>
    <recommendedName>
        <fullName evidence="9">3-methylmercaptopropionyl-CoA dehydrogenase</fullName>
        <ecNumber evidence="8">1.3.99.41</ecNumber>
    </recommendedName>
</protein>
<dbReference type="FunFam" id="2.40.110.10:FF:000031">
    <property type="entry name" value="Acyl-CoA dehydrogenase, putative"/>
    <property type="match status" value="1"/>
</dbReference>
<keyword evidence="3" id="KW-0285">Flavoprotein</keyword>
<dbReference type="Gene3D" id="1.10.540.10">
    <property type="entry name" value="Acyl-CoA dehydrogenase/oxidase, N-terminal domain"/>
    <property type="match status" value="1"/>
</dbReference>
<evidence type="ECO:0000256" key="3">
    <source>
        <dbReference type="ARBA" id="ARBA00022630"/>
    </source>
</evidence>
<evidence type="ECO:0000259" key="13">
    <source>
        <dbReference type="Pfam" id="PF12806"/>
    </source>
</evidence>
<evidence type="ECO:0000256" key="2">
    <source>
        <dbReference type="ARBA" id="ARBA00009347"/>
    </source>
</evidence>
<evidence type="ECO:0000256" key="5">
    <source>
        <dbReference type="ARBA" id="ARBA00023002"/>
    </source>
</evidence>
<dbReference type="InterPro" id="IPR009100">
    <property type="entry name" value="AcylCoA_DH/oxidase_NM_dom_sf"/>
</dbReference>
<keyword evidence="15" id="KW-1185">Reference proteome</keyword>
<dbReference type="RefSeq" id="WP_018439635.1">
    <property type="nucleotide sequence ID" value="NZ_KB890165.1"/>
</dbReference>
<dbReference type="InterPro" id="IPR036250">
    <property type="entry name" value="AcylCo_DH-like_C"/>
</dbReference>
<sequence>MNQYAPPIADIHFVLRELAGLDEIAALPGFEDATWDVTSAVLEEAGAFASGVISPINRSGDIEGARIENGCPRMPLGWRDAYAQFARGGWNGLSVRKALGGQNLPRLVAAAVDEMWNGASVAFALLPMLTRGVIDVLDQVGSAALKARFLPRLVSGEWTGTMVLTEPQAGSDLSAVRTCARPAGDGTYRLSGTKIFITYGDHDLCENIVHLVLARVEGAPAGAKGISLFAVPKRHVNEAGALGEYNDVRCVSLERKLGLHATPTCVLAFGDQAGAVGYLVGDENHGLENMFIIMNAARFAVGLEGVGLAERAYQSARAYASERVQGAESGSSSGAKVAIVRHPDVRRMLMSMKSRIEAMRALALVVAASMDKAEWHGDQGERAANRAFVELMMPVAKGWFTENGLDIASMGIQVHGGTGFIEETGAAQYLRDARITTIYEGTTGIQAMDLVGRKICRDGGTAIRAVIRSMRDVQVDLELDEHGDLRAIGRQLGQAIGELSNAANFLVETYRYSTRLALAGSGPFLDLLGTVACGWQMGRAALAARRLLAPERVDNAFLQNKIITSRFYADHILSRATALSHVVVHGAEVTLAMDEAGFAG</sequence>
<dbReference type="STRING" id="863227.GCA_000373005_01103"/>
<dbReference type="Proteomes" id="UP000235777">
    <property type="component" value="Unassembled WGS sequence"/>
</dbReference>
<gene>
    <name evidence="14" type="ORF">C0Z20_00665</name>
</gene>
<evidence type="ECO:0000256" key="1">
    <source>
        <dbReference type="ARBA" id="ARBA00001974"/>
    </source>
</evidence>